<keyword evidence="5" id="KW-1185">Reference proteome</keyword>
<feature type="compositionally biased region" description="Basic and acidic residues" evidence="1">
    <location>
        <begin position="369"/>
        <end position="382"/>
    </location>
</feature>
<evidence type="ECO:0000313" key="4">
    <source>
        <dbReference type="EMBL" id="CAH1784234.1"/>
    </source>
</evidence>
<feature type="compositionally biased region" description="Basic residues" evidence="1">
    <location>
        <begin position="426"/>
        <end position="435"/>
    </location>
</feature>
<feature type="signal peptide" evidence="3">
    <location>
        <begin position="1"/>
        <end position="30"/>
    </location>
</feature>
<feature type="compositionally biased region" description="Polar residues" evidence="1">
    <location>
        <begin position="529"/>
        <end position="543"/>
    </location>
</feature>
<dbReference type="EMBL" id="CAIIXF020000005">
    <property type="protein sequence ID" value="CAH1784234.1"/>
    <property type="molecule type" value="Genomic_DNA"/>
</dbReference>
<keyword evidence="2" id="KW-0472">Membrane</keyword>
<accession>A0A8J1XGI4</accession>
<evidence type="ECO:0000256" key="1">
    <source>
        <dbReference type="SAM" id="MobiDB-lite"/>
    </source>
</evidence>
<feature type="compositionally biased region" description="Basic and acidic residues" evidence="1">
    <location>
        <begin position="452"/>
        <end position="477"/>
    </location>
</feature>
<name>A0A8J1XGI4_OWEFU</name>
<feature type="region of interest" description="Disordered" evidence="1">
    <location>
        <begin position="361"/>
        <end position="382"/>
    </location>
</feature>
<feature type="region of interest" description="Disordered" evidence="1">
    <location>
        <begin position="217"/>
        <end position="244"/>
    </location>
</feature>
<feature type="compositionally biased region" description="Low complexity" evidence="1">
    <location>
        <begin position="407"/>
        <end position="421"/>
    </location>
</feature>
<evidence type="ECO:0000313" key="5">
    <source>
        <dbReference type="Proteomes" id="UP000749559"/>
    </source>
</evidence>
<reference evidence="4" key="1">
    <citation type="submission" date="2022-03" db="EMBL/GenBank/DDBJ databases">
        <authorList>
            <person name="Martin C."/>
        </authorList>
    </citation>
    <scope>NUCLEOTIDE SEQUENCE</scope>
</reference>
<feature type="transmembrane region" description="Helical" evidence="2">
    <location>
        <begin position="253"/>
        <end position="280"/>
    </location>
</feature>
<feature type="chain" id="PRO_5043512632" evidence="3">
    <location>
        <begin position="31"/>
        <end position="682"/>
    </location>
</feature>
<comment type="caution">
    <text evidence="4">The sequence shown here is derived from an EMBL/GenBank/DDBJ whole genome shotgun (WGS) entry which is preliminary data.</text>
</comment>
<gene>
    <name evidence="4" type="ORF">OFUS_LOCUS10469</name>
</gene>
<sequence length="682" mass="76999">MIRKMKMAKRNPTVTLICTLLGMMISQSHAVEIKRELYLGDAFQTPSCFMSSYCQARRAELPTSGDRCKCVCRSPYLTYHQGVDTCVIAIPECQSLQMGSGSSSPPVIYLPRTGNKIIPSSPLYSNSNGTVALSGMAECTIGTVSVLGESNTWDSITYGRGLLIVPIEGKLYLEWKGDIPSRDNLRGNLVKVEVSCMLEDVTQEMCITVKIDGTTGAAVTEPEDEIEPTEPPKPTTTTTVPPPVQTDPLMQQVMITLIAIAVIMVIIFSMAICGLCYCRYADKKEIEKRMMRYKEVQENWEYTSQRSYEIFNRRKSLDSLRSVKSGVLKTSGSVRSMRQKKKRVSFQDTLIVHNIDTSEDVEAEIQEDDEKHTADKYTQENYKRHSRYSMHYIKNIVQIGQTKVDDNSNSETSSVSSSQVDETVKSTKRVSKTKKTKSEDKDANVNQETEEPDKNDNEKNDKDDKDNNIAQVHDKKSSMKNKNKIPQIKDKGEVKDDKYKEKGHKYEVKEDNHEVKQDNVEVNEDSAGNEDNVSIEDNASNEDNAGKDNHGYDTDVIHSDSDDSDILETETIVHVPLGEIVKSYESSPTDDSQSERTLNTGAENSDNDEVDESIDTDEVVIGIEESEDEEKENDEVDEKFFRKEERRLSVKDMVAKYDDGDVVIKPSLYKKKKESRPKSVYW</sequence>
<protein>
    <submittedName>
        <fullName evidence="4">Uncharacterized protein</fullName>
    </submittedName>
</protein>
<feature type="compositionally biased region" description="Polar residues" evidence="1">
    <location>
        <begin position="584"/>
        <end position="604"/>
    </location>
</feature>
<feature type="compositionally biased region" description="Basic and acidic residues" evidence="1">
    <location>
        <begin position="487"/>
        <end position="519"/>
    </location>
</feature>
<keyword evidence="2" id="KW-0812">Transmembrane</keyword>
<dbReference type="AlphaFoldDB" id="A0A8J1XGI4"/>
<feature type="compositionally biased region" description="Pro residues" evidence="1">
    <location>
        <begin position="229"/>
        <end position="244"/>
    </location>
</feature>
<feature type="compositionally biased region" description="Acidic residues" evidence="1">
    <location>
        <begin position="605"/>
        <end position="617"/>
    </location>
</feature>
<dbReference type="Proteomes" id="UP000749559">
    <property type="component" value="Unassembled WGS sequence"/>
</dbReference>
<organism evidence="4 5">
    <name type="scientific">Owenia fusiformis</name>
    <name type="common">Polychaete worm</name>
    <dbReference type="NCBI Taxonomy" id="6347"/>
    <lineage>
        <taxon>Eukaryota</taxon>
        <taxon>Metazoa</taxon>
        <taxon>Spiralia</taxon>
        <taxon>Lophotrochozoa</taxon>
        <taxon>Annelida</taxon>
        <taxon>Polychaeta</taxon>
        <taxon>Sedentaria</taxon>
        <taxon>Canalipalpata</taxon>
        <taxon>Sabellida</taxon>
        <taxon>Oweniida</taxon>
        <taxon>Oweniidae</taxon>
        <taxon>Owenia</taxon>
    </lineage>
</organism>
<evidence type="ECO:0000256" key="2">
    <source>
        <dbReference type="SAM" id="Phobius"/>
    </source>
</evidence>
<proteinExistence type="predicted"/>
<feature type="region of interest" description="Disordered" evidence="1">
    <location>
        <begin position="404"/>
        <end position="617"/>
    </location>
</feature>
<keyword evidence="2" id="KW-1133">Transmembrane helix</keyword>
<keyword evidence="3" id="KW-0732">Signal</keyword>
<feature type="compositionally biased region" description="Basic and acidic residues" evidence="1">
    <location>
        <begin position="544"/>
        <end position="561"/>
    </location>
</feature>
<evidence type="ECO:0000256" key="3">
    <source>
        <dbReference type="SAM" id="SignalP"/>
    </source>
</evidence>